<evidence type="ECO:0000256" key="4">
    <source>
        <dbReference type="ARBA" id="ARBA00022490"/>
    </source>
</evidence>
<keyword evidence="6" id="KW-0445">Lipid transport</keyword>
<protein>
    <recommendedName>
        <fullName evidence="10">PH domain-containing protein</fullName>
    </recommendedName>
</protein>
<dbReference type="SUPFAM" id="SSF144000">
    <property type="entry name" value="Oxysterol-binding protein-like"/>
    <property type="match status" value="1"/>
</dbReference>
<dbReference type="GO" id="GO:0034727">
    <property type="term" value="P:piecemeal microautophagy of the nucleus"/>
    <property type="evidence" value="ECO:0007669"/>
    <property type="project" value="TreeGrafter"/>
</dbReference>
<accession>A0A8H3GNH9</accession>
<dbReference type="GO" id="GO:0032934">
    <property type="term" value="F:sterol binding"/>
    <property type="evidence" value="ECO:0007669"/>
    <property type="project" value="TreeGrafter"/>
</dbReference>
<dbReference type="InterPro" id="IPR000648">
    <property type="entry name" value="Oxysterol-bd"/>
</dbReference>
<evidence type="ECO:0000256" key="6">
    <source>
        <dbReference type="ARBA" id="ARBA00023055"/>
    </source>
</evidence>
<reference evidence="11" key="1">
    <citation type="submission" date="2021-01" db="EMBL/GenBank/DDBJ databases">
        <authorList>
            <person name="Kaushik A."/>
        </authorList>
    </citation>
    <scope>NUCLEOTIDE SEQUENCE</scope>
    <source>
        <strain evidence="11">AG6-10EEA</strain>
    </source>
</reference>
<dbReference type="GO" id="GO:0005886">
    <property type="term" value="C:plasma membrane"/>
    <property type="evidence" value="ECO:0007669"/>
    <property type="project" value="TreeGrafter"/>
</dbReference>
<dbReference type="InterPro" id="IPR011993">
    <property type="entry name" value="PH-like_dom_sf"/>
</dbReference>
<keyword evidence="3" id="KW-0813">Transport</keyword>
<dbReference type="GO" id="GO:0006887">
    <property type="term" value="P:exocytosis"/>
    <property type="evidence" value="ECO:0007669"/>
    <property type="project" value="TreeGrafter"/>
</dbReference>
<feature type="region of interest" description="Disordered" evidence="9">
    <location>
        <begin position="730"/>
        <end position="749"/>
    </location>
</feature>
<dbReference type="GO" id="GO:0005829">
    <property type="term" value="C:cytosol"/>
    <property type="evidence" value="ECO:0007669"/>
    <property type="project" value="TreeGrafter"/>
</dbReference>
<comment type="subcellular location">
    <subcellularLocation>
        <location evidence="1">Cytoplasm</location>
    </subcellularLocation>
</comment>
<comment type="similarity">
    <text evidence="2 8">Belongs to the OSBP family.</text>
</comment>
<dbReference type="Gene3D" id="2.30.29.30">
    <property type="entry name" value="Pleckstrin-homology domain (PH domain)/Phosphotyrosine-binding domain (PTB)"/>
    <property type="match status" value="1"/>
</dbReference>
<dbReference type="InterPro" id="IPR001849">
    <property type="entry name" value="PH_domain"/>
</dbReference>
<evidence type="ECO:0000256" key="1">
    <source>
        <dbReference type="ARBA" id="ARBA00004496"/>
    </source>
</evidence>
<evidence type="ECO:0000256" key="9">
    <source>
        <dbReference type="SAM" id="MobiDB-lite"/>
    </source>
</evidence>
<dbReference type="EMBL" id="CAJMXA010001560">
    <property type="protein sequence ID" value="CAE6463610.1"/>
    <property type="molecule type" value="Genomic_DNA"/>
</dbReference>
<feature type="region of interest" description="Disordered" evidence="9">
    <location>
        <begin position="191"/>
        <end position="243"/>
    </location>
</feature>
<dbReference type="InterPro" id="IPR018494">
    <property type="entry name" value="Oxysterol-bd_CS"/>
</dbReference>
<dbReference type="PROSITE" id="PS50003">
    <property type="entry name" value="PH_DOMAIN"/>
    <property type="match status" value="1"/>
</dbReference>
<evidence type="ECO:0000256" key="3">
    <source>
        <dbReference type="ARBA" id="ARBA00022448"/>
    </source>
</evidence>
<evidence type="ECO:0000256" key="8">
    <source>
        <dbReference type="RuleBase" id="RU003844"/>
    </source>
</evidence>
<dbReference type="CDD" id="cd13289">
    <property type="entry name" value="PH_Osh3p_yeast"/>
    <property type="match status" value="1"/>
</dbReference>
<proteinExistence type="inferred from homology"/>
<comment type="caution">
    <text evidence="11">The sequence shown here is derived from an EMBL/GenBank/DDBJ whole genome shotgun (WGS) entry which is preliminary data.</text>
</comment>
<gene>
    <name evidence="11" type="ORF">RDB_LOCUS64495</name>
</gene>
<dbReference type="GO" id="GO:0120009">
    <property type="term" value="P:intermembrane lipid transfer"/>
    <property type="evidence" value="ECO:0007669"/>
    <property type="project" value="UniProtKB-ARBA"/>
</dbReference>
<dbReference type="PANTHER" id="PTHR10972">
    <property type="entry name" value="OXYSTEROL-BINDING PROTEIN-RELATED"/>
    <property type="match status" value="1"/>
</dbReference>
<dbReference type="AlphaFoldDB" id="A0A8H3GNH9"/>
<dbReference type="Pfam" id="PF15409">
    <property type="entry name" value="PH_8"/>
    <property type="match status" value="1"/>
</dbReference>
<organism evidence="11 12">
    <name type="scientific">Rhizoctonia solani</name>
    <dbReference type="NCBI Taxonomy" id="456999"/>
    <lineage>
        <taxon>Eukaryota</taxon>
        <taxon>Fungi</taxon>
        <taxon>Dikarya</taxon>
        <taxon>Basidiomycota</taxon>
        <taxon>Agaricomycotina</taxon>
        <taxon>Agaricomycetes</taxon>
        <taxon>Cantharellales</taxon>
        <taxon>Ceratobasidiaceae</taxon>
        <taxon>Rhizoctonia</taxon>
    </lineage>
</organism>
<evidence type="ECO:0000256" key="5">
    <source>
        <dbReference type="ARBA" id="ARBA00022553"/>
    </source>
</evidence>
<dbReference type="Proteomes" id="UP000663853">
    <property type="component" value="Unassembled WGS sequence"/>
</dbReference>
<feature type="compositionally biased region" description="Basic and acidic residues" evidence="9">
    <location>
        <begin position="205"/>
        <end position="217"/>
    </location>
</feature>
<dbReference type="GO" id="GO:0030011">
    <property type="term" value="P:maintenance of cell polarity"/>
    <property type="evidence" value="ECO:0007669"/>
    <property type="project" value="TreeGrafter"/>
</dbReference>
<dbReference type="SMART" id="SM00233">
    <property type="entry name" value="PH"/>
    <property type="match status" value="1"/>
</dbReference>
<name>A0A8H3GNH9_9AGAM</name>
<evidence type="ECO:0000313" key="11">
    <source>
        <dbReference type="EMBL" id="CAE6463610.1"/>
    </source>
</evidence>
<dbReference type="GO" id="GO:0032541">
    <property type="term" value="C:cortical endoplasmic reticulum"/>
    <property type="evidence" value="ECO:0007669"/>
    <property type="project" value="TreeGrafter"/>
</dbReference>
<dbReference type="Gene3D" id="2.40.160.120">
    <property type="match status" value="1"/>
</dbReference>
<evidence type="ECO:0000259" key="10">
    <source>
        <dbReference type="PROSITE" id="PS50003"/>
    </source>
</evidence>
<feature type="compositionally biased region" description="Basic and acidic residues" evidence="9">
    <location>
        <begin position="730"/>
        <end position="748"/>
    </location>
</feature>
<dbReference type="Pfam" id="PF01237">
    <property type="entry name" value="Oxysterol_BP"/>
    <property type="match status" value="1"/>
</dbReference>
<evidence type="ECO:0000313" key="12">
    <source>
        <dbReference type="Proteomes" id="UP000663853"/>
    </source>
</evidence>
<dbReference type="FunFam" id="2.40.160.120:FF:000001">
    <property type="entry name" value="Oxysterol-binding protein"/>
    <property type="match status" value="1"/>
</dbReference>
<evidence type="ECO:0000256" key="2">
    <source>
        <dbReference type="ARBA" id="ARBA00008842"/>
    </source>
</evidence>
<dbReference type="InterPro" id="IPR037239">
    <property type="entry name" value="OSBP_sf"/>
</dbReference>
<dbReference type="PROSITE" id="PS01013">
    <property type="entry name" value="OSBP"/>
    <property type="match status" value="1"/>
</dbReference>
<evidence type="ECO:0000256" key="7">
    <source>
        <dbReference type="ARBA" id="ARBA00023121"/>
    </source>
</evidence>
<dbReference type="InterPro" id="IPR041680">
    <property type="entry name" value="PH_8"/>
</dbReference>
<sequence>MSTAPYDPSQGVAALAHATHVNASIPEAAVPSDILCRGWMLKKRRKKMQGYARRYFLLTNSGVLSYSFDPKSPMRDSILLRHASLSSSERRRDIHIDSGTSTFHVRALTQDDFTLWIESCRKFVNIAGEIVNEPEPVSETGTGTGVRAGHARSYSRVASLGFVNDQKRALGLLGEMDKTLHDLEEAIAMIKEDDSKKKHHGGSKSKKEKEVKEKEKVFGLFSSSHKKTATPPTGTDSLPPPPAISEDGAILATPRVSFAHSTTSAPSTVHSYLTSTIHTLRTQHSALTTLFETRSTTPVPHRAMSPLLGTAVDLSRSRSMSAMSTRRHSMASEVASQMWFDADDGADEFFLDADESEGGVVQTVGETHSDVEEEDEVEEVVGGESSEDECEKEAAPAVPETAAPVTTAPLTAIVRRTRLPAPNTGEEGSLFAVLKKNVGKDLSTVSFPVSFNEPISVLQRLAEDVEYTNLLDEAVAASDPVDRIALVAAFAVSGYACTLHRASRKPFNPMLGETFEDIRLGFIAEKVSHHPPIMACHAHGEGWEFWCTSGAKNKFWGKSLEIIPMGAAHVRIGDQVYSWQKPSSFMRNLIAGNRYLEHVGPMSVTSTAGYRCDLDFKEGGFWGSTLNHVGGSILSPDSKVVSKIEGTWHEGISQHLDSKGSHLKVLWRPNAFPPFADQYYGFTAFTITLNELTPDLVGVIPPTDSRSRPDQRAMEEGRIDDADQLKIQLEEGQRARRRTREEAGEEWKPQWFEQDTDGEWKYKGGYWETRKTSKWSSVTLW</sequence>
<dbReference type="GO" id="GO:0006897">
    <property type="term" value="P:endocytosis"/>
    <property type="evidence" value="ECO:0007669"/>
    <property type="project" value="TreeGrafter"/>
</dbReference>
<dbReference type="PANTHER" id="PTHR10972:SF203">
    <property type="entry name" value="OXYSTEROL-BINDING PROTEIN HOMOLOG 3"/>
    <property type="match status" value="1"/>
</dbReference>
<keyword evidence="5" id="KW-0597">Phosphoprotein</keyword>
<dbReference type="GO" id="GO:0035621">
    <property type="term" value="P:ER to Golgi ceramide transport"/>
    <property type="evidence" value="ECO:0007669"/>
    <property type="project" value="TreeGrafter"/>
</dbReference>
<dbReference type="GO" id="GO:0097038">
    <property type="term" value="C:perinuclear endoplasmic reticulum"/>
    <property type="evidence" value="ECO:0007669"/>
    <property type="project" value="TreeGrafter"/>
</dbReference>
<feature type="domain" description="PH" evidence="10">
    <location>
        <begin position="33"/>
        <end position="125"/>
    </location>
</feature>
<keyword evidence="4" id="KW-0963">Cytoplasm</keyword>
<dbReference type="SUPFAM" id="SSF50729">
    <property type="entry name" value="PH domain-like"/>
    <property type="match status" value="1"/>
</dbReference>
<keyword evidence="7" id="KW-0446">Lipid-binding</keyword>
<dbReference type="Gene3D" id="3.30.70.3490">
    <property type="match status" value="1"/>
</dbReference>